<dbReference type="InterPro" id="IPR020806">
    <property type="entry name" value="PKS_PP-bd"/>
</dbReference>
<dbReference type="GO" id="GO:0005524">
    <property type="term" value="F:ATP binding"/>
    <property type="evidence" value="ECO:0007669"/>
    <property type="project" value="UniProtKB-KW"/>
</dbReference>
<dbReference type="GO" id="GO:0008610">
    <property type="term" value="P:lipid biosynthetic process"/>
    <property type="evidence" value="ECO:0007669"/>
    <property type="project" value="UniProtKB-ARBA"/>
</dbReference>
<dbReference type="SUPFAM" id="SSF52777">
    <property type="entry name" value="CoA-dependent acyltransferases"/>
    <property type="match status" value="2"/>
</dbReference>
<dbReference type="PANTHER" id="PTHR45527">
    <property type="entry name" value="NONRIBOSOMAL PEPTIDE SYNTHETASE"/>
    <property type="match status" value="1"/>
</dbReference>
<dbReference type="InterPro" id="IPR001242">
    <property type="entry name" value="Condensation_dom"/>
</dbReference>
<dbReference type="FunFam" id="2.30.38.10:FF:000001">
    <property type="entry name" value="Non-ribosomal peptide synthetase PvdI"/>
    <property type="match status" value="1"/>
</dbReference>
<evidence type="ECO:0000256" key="6">
    <source>
        <dbReference type="ARBA" id="ARBA00022840"/>
    </source>
</evidence>
<dbReference type="SMART" id="SM00823">
    <property type="entry name" value="PKS_PP"/>
    <property type="match status" value="1"/>
</dbReference>
<dbReference type="InterPro" id="IPR045851">
    <property type="entry name" value="AMP-bd_C_sf"/>
</dbReference>
<dbReference type="GO" id="GO:0005829">
    <property type="term" value="C:cytosol"/>
    <property type="evidence" value="ECO:0007669"/>
    <property type="project" value="TreeGrafter"/>
</dbReference>
<dbReference type="Pfam" id="PF00501">
    <property type="entry name" value="AMP-binding"/>
    <property type="match status" value="1"/>
</dbReference>
<dbReference type="InterPro" id="IPR001031">
    <property type="entry name" value="Thioesterase"/>
</dbReference>
<dbReference type="InterPro" id="IPR029058">
    <property type="entry name" value="AB_hydrolase_fold"/>
</dbReference>
<dbReference type="FunFam" id="3.40.50.980:FF:000002">
    <property type="entry name" value="Enterobactin synthetase component F"/>
    <property type="match status" value="1"/>
</dbReference>
<dbReference type="InterPro" id="IPR010071">
    <property type="entry name" value="AA_adenyl_dom"/>
</dbReference>
<organism evidence="8 9">
    <name type="scientific">Bacillus clarus</name>
    <dbReference type="NCBI Taxonomy" id="2338372"/>
    <lineage>
        <taxon>Bacteria</taxon>
        <taxon>Bacillati</taxon>
        <taxon>Bacillota</taxon>
        <taxon>Bacilli</taxon>
        <taxon>Bacillales</taxon>
        <taxon>Bacillaceae</taxon>
        <taxon>Bacillus</taxon>
        <taxon>Bacillus cereus group</taxon>
    </lineage>
</organism>
<dbReference type="FunFam" id="3.40.50.980:FF:000001">
    <property type="entry name" value="Non-ribosomal peptide synthetase"/>
    <property type="match status" value="1"/>
</dbReference>
<dbReference type="SMART" id="SM00824">
    <property type="entry name" value="PKS_TE"/>
    <property type="match status" value="1"/>
</dbReference>
<dbReference type="Gene3D" id="3.30.559.10">
    <property type="entry name" value="Chloramphenicol acetyltransferase-like domain"/>
    <property type="match status" value="1"/>
</dbReference>
<dbReference type="Pfam" id="PF00550">
    <property type="entry name" value="PP-binding"/>
    <property type="match status" value="1"/>
</dbReference>
<dbReference type="GO" id="GO:0031177">
    <property type="term" value="F:phosphopantetheine binding"/>
    <property type="evidence" value="ECO:0007669"/>
    <property type="project" value="InterPro"/>
</dbReference>
<evidence type="ECO:0000256" key="1">
    <source>
        <dbReference type="ARBA" id="ARBA00001957"/>
    </source>
</evidence>
<dbReference type="CDD" id="cd17643">
    <property type="entry name" value="A_NRPS_Cytc1-like"/>
    <property type="match status" value="1"/>
</dbReference>
<comment type="caution">
    <text evidence="8">The sequence shown here is derived from an EMBL/GenBank/DDBJ whole genome shotgun (WGS) entry which is preliminary data.</text>
</comment>
<dbReference type="NCBIfam" id="TIGR01733">
    <property type="entry name" value="AA-adenyl-dom"/>
    <property type="match status" value="1"/>
</dbReference>
<proteinExistence type="inferred from homology"/>
<dbReference type="InterPro" id="IPR020845">
    <property type="entry name" value="AMP-binding_CS"/>
</dbReference>
<accession>A0A090YBM9</accession>
<reference evidence="8 9" key="1">
    <citation type="submission" date="2014-04" db="EMBL/GenBank/DDBJ databases">
        <authorList>
            <person name="Bishop-Lilly K.A."/>
            <person name="Broomall S.M."/>
            <person name="Chain P.S."/>
            <person name="Chertkov O."/>
            <person name="Coyne S.R."/>
            <person name="Daligault H.E."/>
            <person name="Davenport K.W."/>
            <person name="Erkkila T."/>
            <person name="Frey K.G."/>
            <person name="Gibbons H.S."/>
            <person name="Gu W."/>
            <person name="Jaissle J."/>
            <person name="Johnson S.L."/>
            <person name="Koroleva G.I."/>
            <person name="Ladner J.T."/>
            <person name="Lo C.-C."/>
            <person name="Minogue T.D."/>
            <person name="Munk C."/>
            <person name="Palacios G.F."/>
            <person name="Redden C.L."/>
            <person name="Rosenzweig C.N."/>
            <person name="Scholz M.B."/>
            <person name="Teshima H."/>
            <person name="Xu Y."/>
        </authorList>
    </citation>
    <scope>NUCLEOTIDE SEQUENCE [LARGE SCALE GENOMIC DNA]</scope>
    <source>
        <strain evidence="8 9">BHP</strain>
    </source>
</reference>
<dbReference type="InterPro" id="IPR025110">
    <property type="entry name" value="AMP-bd_C"/>
</dbReference>
<dbReference type="GO" id="GO:0043041">
    <property type="term" value="P:amino acid activation for nonribosomal peptide biosynthetic process"/>
    <property type="evidence" value="ECO:0007669"/>
    <property type="project" value="TreeGrafter"/>
</dbReference>
<dbReference type="SUPFAM" id="SSF56801">
    <property type="entry name" value="Acetyl-CoA synthetase-like"/>
    <property type="match status" value="1"/>
</dbReference>
<dbReference type="Pfam" id="PF13193">
    <property type="entry name" value="AMP-binding_C"/>
    <property type="match status" value="1"/>
</dbReference>
<evidence type="ECO:0000256" key="4">
    <source>
        <dbReference type="ARBA" id="ARBA00022553"/>
    </source>
</evidence>
<comment type="cofactor">
    <cofactor evidence="1">
        <name>pantetheine 4'-phosphate</name>
        <dbReference type="ChEBI" id="CHEBI:47942"/>
    </cofactor>
</comment>
<dbReference type="Pfam" id="PF00668">
    <property type="entry name" value="Condensation"/>
    <property type="match status" value="1"/>
</dbReference>
<dbReference type="CDD" id="cd19531">
    <property type="entry name" value="LCL_NRPS-like"/>
    <property type="match status" value="1"/>
</dbReference>
<dbReference type="InterPro" id="IPR036736">
    <property type="entry name" value="ACP-like_sf"/>
</dbReference>
<dbReference type="RefSeq" id="WP_052109794.1">
    <property type="nucleotide sequence ID" value="NZ_JMQC01000011.1"/>
</dbReference>
<dbReference type="FunFam" id="3.30.300.30:FF:000010">
    <property type="entry name" value="Enterobactin synthetase component F"/>
    <property type="match status" value="1"/>
</dbReference>
<feature type="domain" description="Carrier" evidence="7">
    <location>
        <begin position="1014"/>
        <end position="1089"/>
    </location>
</feature>
<keyword evidence="5" id="KW-0547">Nucleotide-binding</keyword>
<dbReference type="Proteomes" id="UP000029389">
    <property type="component" value="Unassembled WGS sequence"/>
</dbReference>
<dbReference type="GO" id="GO:0009239">
    <property type="term" value="P:enterobactin biosynthetic process"/>
    <property type="evidence" value="ECO:0007669"/>
    <property type="project" value="TreeGrafter"/>
</dbReference>
<keyword evidence="4" id="KW-0597">Phosphoprotein</keyword>
<evidence type="ECO:0000313" key="9">
    <source>
        <dbReference type="Proteomes" id="UP000029389"/>
    </source>
</evidence>
<dbReference type="InterPro" id="IPR000873">
    <property type="entry name" value="AMP-dep_synth/lig_dom"/>
</dbReference>
<dbReference type="InterPro" id="IPR020802">
    <property type="entry name" value="TesA-like"/>
</dbReference>
<evidence type="ECO:0000313" key="8">
    <source>
        <dbReference type="EMBL" id="KFM95257.1"/>
    </source>
</evidence>
<dbReference type="GO" id="GO:0047527">
    <property type="term" value="F:2,3-dihydroxybenzoate-serine ligase activity"/>
    <property type="evidence" value="ECO:0007669"/>
    <property type="project" value="TreeGrafter"/>
</dbReference>
<name>A0A090YBM9_9BACI</name>
<protein>
    <submittedName>
        <fullName evidence="8">Amino acid adenylation domain protein</fullName>
    </submittedName>
</protein>
<dbReference type="PATRIC" id="fig|1405.8.peg.6029"/>
<dbReference type="Gene3D" id="3.30.300.30">
    <property type="match status" value="1"/>
</dbReference>
<dbReference type="FunFam" id="3.40.50.12780:FF:000012">
    <property type="entry name" value="Non-ribosomal peptide synthetase"/>
    <property type="match status" value="1"/>
</dbReference>
<evidence type="ECO:0000256" key="3">
    <source>
        <dbReference type="ARBA" id="ARBA00022450"/>
    </source>
</evidence>
<dbReference type="Gene3D" id="3.30.559.30">
    <property type="entry name" value="Nonribosomal peptide synthetase, condensation domain"/>
    <property type="match status" value="1"/>
</dbReference>
<dbReference type="PANTHER" id="PTHR45527:SF14">
    <property type="entry name" value="PLIPASTATIN SYNTHASE SUBUNIT B"/>
    <property type="match status" value="1"/>
</dbReference>
<dbReference type="InterPro" id="IPR042099">
    <property type="entry name" value="ANL_N_sf"/>
</dbReference>
<dbReference type="FunFam" id="1.10.1200.10:FF:000005">
    <property type="entry name" value="Nonribosomal peptide synthetase 1"/>
    <property type="match status" value="1"/>
</dbReference>
<dbReference type="GO" id="GO:0009366">
    <property type="term" value="C:enterobactin synthetase complex"/>
    <property type="evidence" value="ECO:0007669"/>
    <property type="project" value="TreeGrafter"/>
</dbReference>
<dbReference type="Gene3D" id="1.10.1200.10">
    <property type="entry name" value="ACP-like"/>
    <property type="match status" value="1"/>
</dbReference>
<keyword evidence="3" id="KW-0596">Phosphopantetheine</keyword>
<keyword evidence="6" id="KW-0067">ATP-binding</keyword>
<dbReference type="Pfam" id="PF00975">
    <property type="entry name" value="Thioesterase"/>
    <property type="match status" value="1"/>
</dbReference>
<dbReference type="SUPFAM" id="SSF53474">
    <property type="entry name" value="alpha/beta-Hydrolases"/>
    <property type="match status" value="1"/>
</dbReference>
<dbReference type="SUPFAM" id="SSF47336">
    <property type="entry name" value="ACP-like"/>
    <property type="match status" value="1"/>
</dbReference>
<dbReference type="PROSITE" id="PS00455">
    <property type="entry name" value="AMP_BINDING"/>
    <property type="match status" value="1"/>
</dbReference>
<gene>
    <name evidence="8" type="ORF">DJ93_5838</name>
</gene>
<dbReference type="InterPro" id="IPR023213">
    <property type="entry name" value="CAT-like_dom_sf"/>
</dbReference>
<dbReference type="Gene3D" id="3.40.50.12780">
    <property type="entry name" value="N-terminal domain of ligase-like"/>
    <property type="match status" value="1"/>
</dbReference>
<evidence type="ECO:0000256" key="5">
    <source>
        <dbReference type="ARBA" id="ARBA00022741"/>
    </source>
</evidence>
<dbReference type="InterPro" id="IPR009081">
    <property type="entry name" value="PP-bd_ACP"/>
</dbReference>
<comment type="similarity">
    <text evidence="2">Belongs to the ATP-dependent AMP-binding enzyme family.</text>
</comment>
<dbReference type="PROSITE" id="PS50075">
    <property type="entry name" value="CARRIER"/>
    <property type="match status" value="1"/>
</dbReference>
<dbReference type="Gene3D" id="3.40.50.1820">
    <property type="entry name" value="alpha/beta hydrolase"/>
    <property type="match status" value="1"/>
</dbReference>
<evidence type="ECO:0000259" key="7">
    <source>
        <dbReference type="PROSITE" id="PS50075"/>
    </source>
</evidence>
<dbReference type="EMBL" id="JMQC01000011">
    <property type="protein sequence ID" value="KFM95257.1"/>
    <property type="molecule type" value="Genomic_DNA"/>
</dbReference>
<evidence type="ECO:0000256" key="2">
    <source>
        <dbReference type="ARBA" id="ARBA00006432"/>
    </source>
</evidence>
<sequence>MTSTKINLLLSGKKRAVLDAVLKENSLGGVAKKIPNRKNPLKAAMSFSQMRLWFVEQFQQQTTAYNVPMALHIKGLLKVEVLEQSLNEIIKRHEVLRTTIALEDGEPVQNINQDFHISMISSNLKEMSNDGQWEKIYEEVNKPFCLTNDPLIRITLFKISEEEHILLFVMHHMIIDGWSMGIIIKELEQLYSSYSQGKPSELKDLPVQFGDFAEWQRNQVESGNMNHQLDYWKKQLLGAPALLELPTDLPRPTVQTFNGASHKFQVSKELVEKINNLSKQEGATLFMSLLGAFQIFLGRYSRQEDICVGTPIANRTNSDLEELIGYFANTLVLRGDLSENITFREFLKQTRDMSLDAFANQDIPFEKLVEVLKPERDSSYSPLFQVMFVLQNAFNLQPELPELSTSYEVLDSKASKVDLTLTFTPNKNGLVGILEYNTDLFKSETILQMTKCYVTLLENILKNPDEKIWSLSLLQESEQKTLINDWNSSLKNYNCDQPLHVLFEQQVKRTPDTIAVVFEDQRLTYSELNSRSNQLAHFLQKNNVENETKVGVYLERSMEMVISILGILKAGGAYVPIDPAYPQDRIAYMLEDSKIPLLISKGSNVSDLPEHNAKLIQLDNDWSLIAQESKENTINNVTQDNLAYIIYTSGSTGKPKGTLVEHGNVVRLFKSTEKWYNFSNQDVWSMFHSFAFDFSVWELWGALLYGGRLVVVPYMVSRSPESFYELLCKEKVTVLNQTPSAFRQLMQEDEKYIGDNLALRYVIFGGEALDLASLKPWYERHGDQHPLLVNMYGITETTVHVTYRPLSWEDVRNPQGSIIGIPIPDLSVYVLDQNLKPVPDGVSGEMYVGGAGVTRGYLNRLDLTQERFISNPYSSDSNSRLYKSGDLARYTMNGELEYLGRIDQQVKIRGFRMEIGEIESVISAFPTIREVVLTVHEDENHDKRLVAYIVPVLNQEISINELRSFMKEKLPDYMIPSVFIKLETLPLTTNGKVDRKALPAPDTSNFMVESGQVAPRNTLEMELAGIWEDLLNINSIGVTDNFFDLGGHSVLAVKLMSLIERKFNKKLPISVLFEGQTIEHLAQLISGDDDFMPTSPLVAINSKGSLPPIYIVHPAMGQVMCFADLARDLGSDQPVYGLQSAGLYGEREPFSCLEEMAAYYVEAIKKHQPEGPYLIGGYCVGGTIAYEMAYQLQKQGETVDALAIMDICPPSVNPELDDAYMVWFFGDTLLNSFGMKLEQLSIEELRNMNDEAQLQYLMDLCKRADIVNADFTTEQMESWLRTWKSTLRAVNGYQAKMAPLPITFFEAIDGEYDGLDWSRHTSEKVEVVQVDGDHFTMLRDPHVISLAKGLQQTLEKASSKVTN</sequence>